<reference evidence="2 3" key="1">
    <citation type="submission" date="2018-09" db="EMBL/GenBank/DDBJ databases">
        <title>Genome sequencing of strain 2DFW10M-5.</title>
        <authorList>
            <person name="Heo J."/>
            <person name="Kim S.-J."/>
            <person name="Kwon S.-W."/>
        </authorList>
    </citation>
    <scope>NUCLEOTIDE SEQUENCE [LARGE SCALE GENOMIC DNA]</scope>
    <source>
        <strain evidence="2 3">2DFW10M-5</strain>
    </source>
</reference>
<accession>A0A387BRL0</accession>
<evidence type="ECO:0000256" key="1">
    <source>
        <dbReference type="SAM" id="MobiDB-lite"/>
    </source>
</evidence>
<proteinExistence type="predicted"/>
<keyword evidence="3" id="KW-1185">Reference proteome</keyword>
<feature type="compositionally biased region" description="Basic and acidic residues" evidence="1">
    <location>
        <begin position="233"/>
        <end position="251"/>
    </location>
</feature>
<dbReference type="EMBL" id="CP032624">
    <property type="protein sequence ID" value="AYG03616.1"/>
    <property type="molecule type" value="Genomic_DNA"/>
</dbReference>
<gene>
    <name evidence="2" type="ORF">D7I44_08765</name>
</gene>
<evidence type="ECO:0000313" key="2">
    <source>
        <dbReference type="EMBL" id="AYG03616.1"/>
    </source>
</evidence>
<dbReference type="OrthoDB" id="5475817at2"/>
<dbReference type="KEGG" id="gry:D7I44_08765"/>
<feature type="region of interest" description="Disordered" evidence="1">
    <location>
        <begin position="233"/>
        <end position="264"/>
    </location>
</feature>
<sequence>MDLAPLAAAAADYRQAIGRLEDASADAEAVWTLLPAALDSPGTQLAVGRFVGPAHQLSMALLQAADALHGALLAEVQPLRQLEAQAAQYPDDPSWQTRIDTAEASCAVTIAAIRGGESGSVDLPCPEPQAPLGSRAARPAGFALPLAPTAGLPAFGGALIDGATAAGAATLGGLLGALGLVLSMGGSSDEVAAAVPKRRRPGPNDVEGKDFVVTPFQPCDPDKHGDGCEPHLLGDKPGTEPFDGDKVKGNEEPGEMPGTESGWVKTEARNGHGWVYRAPDGRSMRVMEPARMDYDRRYPYGYVIFEKPGEGVVNLEGLTEENPNLFHIVRNRNGSFPMPEGWTQ</sequence>
<name>A0A387BRL0_9MICO</name>
<organism evidence="2 3">
    <name type="scientific">Gryllotalpicola protaetiae</name>
    <dbReference type="NCBI Taxonomy" id="2419771"/>
    <lineage>
        <taxon>Bacteria</taxon>
        <taxon>Bacillati</taxon>
        <taxon>Actinomycetota</taxon>
        <taxon>Actinomycetes</taxon>
        <taxon>Micrococcales</taxon>
        <taxon>Microbacteriaceae</taxon>
        <taxon>Gryllotalpicola</taxon>
    </lineage>
</organism>
<protein>
    <submittedName>
        <fullName evidence="2">Uncharacterized protein</fullName>
    </submittedName>
</protein>
<dbReference type="AlphaFoldDB" id="A0A387BRL0"/>
<dbReference type="Proteomes" id="UP000275069">
    <property type="component" value="Chromosome"/>
</dbReference>
<evidence type="ECO:0000313" key="3">
    <source>
        <dbReference type="Proteomes" id="UP000275069"/>
    </source>
</evidence>